<dbReference type="Proteomes" id="UP001296993">
    <property type="component" value="Unassembled WGS sequence"/>
</dbReference>
<name>A0ABS4XE20_9MICC</name>
<dbReference type="RefSeq" id="WP_209997729.1">
    <property type="nucleotide sequence ID" value="NZ_BAAAJY010000002.1"/>
</dbReference>
<sequence>MKTFKYVGDETNFWIAAEGEPNLLKIEATGSTTDGTGTMSFSDWNAVAPHKAPAATEVISIPGL</sequence>
<gene>
    <name evidence="1" type="ORF">JOF47_002230</name>
</gene>
<proteinExistence type="predicted"/>
<dbReference type="EMBL" id="JAGIOF010000001">
    <property type="protein sequence ID" value="MBP2386719.1"/>
    <property type="molecule type" value="Genomic_DNA"/>
</dbReference>
<protein>
    <submittedName>
        <fullName evidence="1">Uncharacterized protein</fullName>
    </submittedName>
</protein>
<comment type="caution">
    <text evidence="1">The sequence shown here is derived from an EMBL/GenBank/DDBJ whole genome shotgun (WGS) entry which is preliminary data.</text>
</comment>
<evidence type="ECO:0000313" key="1">
    <source>
        <dbReference type="EMBL" id="MBP2386719.1"/>
    </source>
</evidence>
<organism evidence="1 2">
    <name type="scientific">Paeniglutamicibacter kerguelensis</name>
    <dbReference type="NCBI Taxonomy" id="254788"/>
    <lineage>
        <taxon>Bacteria</taxon>
        <taxon>Bacillati</taxon>
        <taxon>Actinomycetota</taxon>
        <taxon>Actinomycetes</taxon>
        <taxon>Micrococcales</taxon>
        <taxon>Micrococcaceae</taxon>
        <taxon>Paeniglutamicibacter</taxon>
    </lineage>
</organism>
<accession>A0ABS4XE20</accession>
<evidence type="ECO:0000313" key="2">
    <source>
        <dbReference type="Proteomes" id="UP001296993"/>
    </source>
</evidence>
<keyword evidence="2" id="KW-1185">Reference proteome</keyword>
<reference evidence="1 2" key="1">
    <citation type="submission" date="2021-03" db="EMBL/GenBank/DDBJ databases">
        <title>Sequencing the genomes of 1000 actinobacteria strains.</title>
        <authorList>
            <person name="Klenk H.-P."/>
        </authorList>
    </citation>
    <scope>NUCLEOTIDE SEQUENCE [LARGE SCALE GENOMIC DNA]</scope>
    <source>
        <strain evidence="1 2">DSM 15797</strain>
    </source>
</reference>